<evidence type="ECO:0000313" key="1">
    <source>
        <dbReference type="EMBL" id="CBA72163.1"/>
    </source>
</evidence>
<reference evidence="1" key="1">
    <citation type="journal article" date="2010" name="Insect Mol. Biol.">
        <title>The draft genome sequence of Arsenophonus nasoniae, son-killer bacterium of Nasonia vitripennis, reveals genes associated with virulence and symbiosis.</title>
        <authorList>
            <person name="Wilkes T."/>
            <person name="Darby A.C."/>
            <person name="Choi J."/>
            <person name="Colborne J.K."/>
            <person name="Werren J.H."/>
            <person name="Hurst G.D.D."/>
        </authorList>
    </citation>
    <scope>NUCLEOTIDE SEQUENCE</scope>
</reference>
<dbReference type="Proteomes" id="UP000295134">
    <property type="component" value="Chromosome"/>
</dbReference>
<protein>
    <submittedName>
        <fullName evidence="1">Type III secretion protein SctX</fullName>
    </submittedName>
    <submittedName>
        <fullName evidence="2">Type III secretion system YscX (Type_III_YscX)</fullName>
    </submittedName>
</protein>
<dbReference type="KEGG" id="ans:ArsFIN_30980"/>
<evidence type="ECO:0000313" key="2">
    <source>
        <dbReference type="EMBL" id="QBY44512.1"/>
    </source>
</evidence>
<dbReference type="Pfam" id="PF09474">
    <property type="entry name" value="Type_III_YscX"/>
    <property type="match status" value="1"/>
</dbReference>
<proteinExistence type="predicted"/>
<dbReference type="EMBL" id="FN545174">
    <property type="protein sequence ID" value="CBA72163.1"/>
    <property type="molecule type" value="Genomic_DNA"/>
</dbReference>
<dbReference type="AlphaFoldDB" id="D2TXP2"/>
<organism evidence="1">
    <name type="scientific">Arsenophonus nasoniae</name>
    <name type="common">son-killer infecting Nasonia vitripennis</name>
    <dbReference type="NCBI Taxonomy" id="638"/>
    <lineage>
        <taxon>Bacteria</taxon>
        <taxon>Pseudomonadati</taxon>
        <taxon>Pseudomonadota</taxon>
        <taxon>Gammaproteobacteria</taxon>
        <taxon>Enterobacterales</taxon>
        <taxon>Morganellaceae</taxon>
        <taxon>Arsenophonus</taxon>
    </lineage>
</organism>
<dbReference type="EMBL" id="CP038613">
    <property type="protein sequence ID" value="QBY44512.1"/>
    <property type="molecule type" value="Genomic_DNA"/>
</dbReference>
<accession>D2TXP2</accession>
<gene>
    <name evidence="1" type="primary">sctX</name>
    <name evidence="1" type="ORF">ARN_08710</name>
    <name evidence="2" type="ORF">ArsFIN_30980</name>
</gene>
<name>D2TXP2_9GAMM</name>
<reference evidence="2 3" key="2">
    <citation type="submission" date="2019-03" db="EMBL/GenBank/DDBJ databases">
        <title>Long-read sequencing reveals hyperdense prophage content in a complex bacterial symbiont genome.</title>
        <authorList>
            <person name="Frost C.L."/>
            <person name="Siozios S."/>
            <person name="Nadal-Jimenez P."/>
            <person name="Brockhurst M.A."/>
            <person name="King K.C."/>
            <person name="Darby A.C."/>
            <person name="Hurst G.D.D."/>
        </authorList>
    </citation>
    <scope>NUCLEOTIDE SEQUENCE [LARGE SCALE GENOMIC DNA]</scope>
    <source>
        <strain evidence="2 3">FIN</strain>
    </source>
</reference>
<evidence type="ECO:0000313" key="3">
    <source>
        <dbReference type="Proteomes" id="UP000295134"/>
    </source>
</evidence>
<dbReference type="InterPro" id="IPR012672">
    <property type="entry name" value="T3SS_YscX"/>
</dbReference>
<sequence length="126" mass="14222">MHMRKINRLDSPSAITAISDHFSSEIVEHNEIEQVLLLPNGQAVEAHFSHLYPTFCVEATLLNYVTPKLITPLLMTPIFFKLTMARLKQQLAAVNLPEVEVAYDLLMELASLERQLELATGLLHRG</sequence>